<dbReference type="Proteomes" id="UP000050761">
    <property type="component" value="Unassembled WGS sequence"/>
</dbReference>
<keyword evidence="1" id="KW-0677">Repeat</keyword>
<dbReference type="InterPro" id="IPR050230">
    <property type="entry name" value="CALM/Myosin/TropC-like"/>
</dbReference>
<feature type="domain" description="EF-hand" evidence="2">
    <location>
        <begin position="92"/>
        <end position="127"/>
    </location>
</feature>
<dbReference type="PROSITE" id="PS50222">
    <property type="entry name" value="EF_HAND_2"/>
    <property type="match status" value="2"/>
</dbReference>
<reference evidence="5" key="2">
    <citation type="submission" date="2019-09" db="UniProtKB">
        <authorList>
            <consortium name="WormBaseParasite"/>
        </authorList>
    </citation>
    <scope>IDENTIFICATION</scope>
</reference>
<name>A0A183G199_HELPZ</name>
<evidence type="ECO:0000313" key="3">
    <source>
        <dbReference type="EMBL" id="VDP01314.1"/>
    </source>
</evidence>
<dbReference type="InterPro" id="IPR002048">
    <property type="entry name" value="EF_hand_dom"/>
</dbReference>
<gene>
    <name evidence="3" type="ORF">HPBE_LOCUS14948</name>
</gene>
<dbReference type="OrthoDB" id="26525at2759"/>
<dbReference type="WBParaSite" id="HPBE_0001494701-mRNA-1">
    <property type="protein sequence ID" value="HPBE_0001494701-mRNA-1"/>
    <property type="gene ID" value="HPBE_0001494701"/>
</dbReference>
<evidence type="ECO:0000256" key="1">
    <source>
        <dbReference type="ARBA" id="ARBA00022737"/>
    </source>
</evidence>
<dbReference type="PANTHER" id="PTHR23048">
    <property type="entry name" value="MYOSIN LIGHT CHAIN 1, 3"/>
    <property type="match status" value="1"/>
</dbReference>
<proteinExistence type="predicted"/>
<dbReference type="CDD" id="cd00051">
    <property type="entry name" value="EFh"/>
    <property type="match status" value="1"/>
</dbReference>
<accession>A0A183G199</accession>
<dbReference type="SUPFAM" id="SSF47473">
    <property type="entry name" value="EF-hand"/>
    <property type="match status" value="1"/>
</dbReference>
<dbReference type="PANTHER" id="PTHR23048:SF0">
    <property type="entry name" value="CALMODULIN LIKE 3"/>
    <property type="match status" value="1"/>
</dbReference>
<sequence>MSTTVDAKQQQKVSRAAATFTLRRNLLVTSGDYGLPTVPTHTSAWNASVQGSGHISMISLRYASTDRSKIEYTLKMLKEDLVRQDEEARRRKLIAEFKEAFSLYDKDGDGTITTKKMGTVMRSLGQNPTEAELQDLINEVDADGN</sequence>
<reference evidence="3 4" key="1">
    <citation type="submission" date="2018-11" db="EMBL/GenBank/DDBJ databases">
        <authorList>
            <consortium name="Pathogen Informatics"/>
        </authorList>
    </citation>
    <scope>NUCLEOTIDE SEQUENCE [LARGE SCALE GENOMIC DNA]</scope>
</reference>
<dbReference type="InterPro" id="IPR011992">
    <property type="entry name" value="EF-hand-dom_pair"/>
</dbReference>
<evidence type="ECO:0000313" key="4">
    <source>
        <dbReference type="Proteomes" id="UP000050761"/>
    </source>
</evidence>
<dbReference type="SMART" id="SM00054">
    <property type="entry name" value="EFh"/>
    <property type="match status" value="1"/>
</dbReference>
<organism evidence="4 5">
    <name type="scientific">Heligmosomoides polygyrus</name>
    <name type="common">Parasitic roundworm</name>
    <dbReference type="NCBI Taxonomy" id="6339"/>
    <lineage>
        <taxon>Eukaryota</taxon>
        <taxon>Metazoa</taxon>
        <taxon>Ecdysozoa</taxon>
        <taxon>Nematoda</taxon>
        <taxon>Chromadorea</taxon>
        <taxon>Rhabditida</taxon>
        <taxon>Rhabditina</taxon>
        <taxon>Rhabditomorpha</taxon>
        <taxon>Strongyloidea</taxon>
        <taxon>Heligmosomidae</taxon>
        <taxon>Heligmosomoides</taxon>
    </lineage>
</organism>
<evidence type="ECO:0000313" key="5">
    <source>
        <dbReference type="WBParaSite" id="HPBE_0001494701-mRNA-1"/>
    </source>
</evidence>
<dbReference type="GO" id="GO:0016460">
    <property type="term" value="C:myosin II complex"/>
    <property type="evidence" value="ECO:0007669"/>
    <property type="project" value="TreeGrafter"/>
</dbReference>
<dbReference type="AlphaFoldDB" id="A0A183G199"/>
<dbReference type="GO" id="GO:0005509">
    <property type="term" value="F:calcium ion binding"/>
    <property type="evidence" value="ECO:0007669"/>
    <property type="project" value="InterPro"/>
</dbReference>
<accession>A0A3P8B987</accession>
<dbReference type="Gene3D" id="1.10.238.10">
    <property type="entry name" value="EF-hand"/>
    <property type="match status" value="1"/>
</dbReference>
<dbReference type="Pfam" id="PF13499">
    <property type="entry name" value="EF-hand_7"/>
    <property type="match status" value="1"/>
</dbReference>
<dbReference type="FunFam" id="1.10.238.10:FF:000178">
    <property type="entry name" value="Calmodulin-2 A"/>
    <property type="match status" value="1"/>
</dbReference>
<keyword evidence="4" id="KW-1185">Reference proteome</keyword>
<evidence type="ECO:0000259" key="2">
    <source>
        <dbReference type="PROSITE" id="PS50222"/>
    </source>
</evidence>
<feature type="domain" description="EF-hand" evidence="2">
    <location>
        <begin position="128"/>
        <end position="145"/>
    </location>
</feature>
<protein>
    <submittedName>
        <fullName evidence="5">EF-hand domain-containing protein</fullName>
    </submittedName>
</protein>
<dbReference type="EMBL" id="UZAH01028616">
    <property type="protein sequence ID" value="VDP01314.1"/>
    <property type="molecule type" value="Genomic_DNA"/>
</dbReference>